<keyword evidence="3" id="KW-1185">Reference proteome</keyword>
<evidence type="ECO:0008006" key="4">
    <source>
        <dbReference type="Google" id="ProtNLM"/>
    </source>
</evidence>
<evidence type="ECO:0000313" key="3">
    <source>
        <dbReference type="Proteomes" id="UP001590951"/>
    </source>
</evidence>
<organism evidence="2 3">
    <name type="scientific">Lepraria finkii</name>
    <dbReference type="NCBI Taxonomy" id="1340010"/>
    <lineage>
        <taxon>Eukaryota</taxon>
        <taxon>Fungi</taxon>
        <taxon>Dikarya</taxon>
        <taxon>Ascomycota</taxon>
        <taxon>Pezizomycotina</taxon>
        <taxon>Lecanoromycetes</taxon>
        <taxon>OSLEUM clade</taxon>
        <taxon>Lecanoromycetidae</taxon>
        <taxon>Lecanorales</taxon>
        <taxon>Lecanorineae</taxon>
        <taxon>Stereocaulaceae</taxon>
        <taxon>Lepraria</taxon>
    </lineage>
</organism>
<evidence type="ECO:0000256" key="1">
    <source>
        <dbReference type="SAM" id="MobiDB-lite"/>
    </source>
</evidence>
<reference evidence="2 3" key="1">
    <citation type="submission" date="2024-09" db="EMBL/GenBank/DDBJ databases">
        <title>Rethinking Asexuality: The Enigmatic Case of Functional Sexual Genes in Lepraria (Stereocaulaceae).</title>
        <authorList>
            <person name="Doellman M."/>
            <person name="Sun Y."/>
            <person name="Barcenas-Pena A."/>
            <person name="Lumbsch H.T."/>
            <person name="Grewe F."/>
        </authorList>
    </citation>
    <scope>NUCLEOTIDE SEQUENCE [LARGE SCALE GENOMIC DNA]</scope>
    <source>
        <strain evidence="2 3">Grewe 0041</strain>
    </source>
</reference>
<gene>
    <name evidence="2" type="ORF">ABVK25_006045</name>
</gene>
<name>A0ABR4B7J7_9LECA</name>
<dbReference type="EMBL" id="JBHFEH010000019">
    <property type="protein sequence ID" value="KAL2053740.1"/>
    <property type="molecule type" value="Genomic_DNA"/>
</dbReference>
<feature type="region of interest" description="Disordered" evidence="1">
    <location>
        <begin position="492"/>
        <end position="526"/>
    </location>
</feature>
<protein>
    <recommendedName>
        <fullName evidence="4">Fungal N-terminal domain-containing protein</fullName>
    </recommendedName>
</protein>
<feature type="compositionally biased region" description="Low complexity" evidence="1">
    <location>
        <begin position="497"/>
        <end position="521"/>
    </location>
</feature>
<sequence length="596" mass="66874">MSFGFSVSDIIVSYRLAFEIYDRCFTKAQGADVKYLQFGREINSLGVSLKQLEEIVVNAEDQRPKRPWHHAEANRVTATALTTLSEVTGDFKRTLRDCEIVLSDNSKFQRSPANFVDNVAWHSSTQGDVNTLRQRVHFHMTKINLIAKPFELQLLLGIRRELQQLRKDVAALRGVLIQDTAQSRDPANPKSRDRRFLVPADLASRFTNALAASKPESFQIQDHLPLKEGFDALVFHFASSTVNFKSSPGPGQNVPDEPQYVNLIKSSWIMERLKESIYSQSAGSESLWADYIRELEDEITNQLTRFDTGELEKPSLDVIIRLPDYCFAIWVDEGPLPRPATSAEQRPFEEKILELALPSLYGNRQSTLTVFRKSDIALRLVSTTKDEQNKDFHSEESMDVNMNSNRLVPAFAASQDTSTIDNSVLLCNSQGEETKWHHLQDPSDVAKFQRALTGFRVSHDMSNISWHMEFNKFSKTGISGKARLQFWHLKPLPKISPPGDTTTSAGSGSSTGTSPQSPPGSANLRHFWTSGTIQLPGSRIASPVNGSRGDGIALTRPELPVLVIFTMCDRKYTFFHIQSMFNHCSTSSSVPSTDRS</sequence>
<evidence type="ECO:0000313" key="2">
    <source>
        <dbReference type="EMBL" id="KAL2053740.1"/>
    </source>
</evidence>
<proteinExistence type="predicted"/>
<comment type="caution">
    <text evidence="2">The sequence shown here is derived from an EMBL/GenBank/DDBJ whole genome shotgun (WGS) entry which is preliminary data.</text>
</comment>
<accession>A0ABR4B7J7</accession>
<dbReference type="Proteomes" id="UP001590951">
    <property type="component" value="Unassembled WGS sequence"/>
</dbReference>